<name>A0AAV8AHU1_9EUKA</name>
<dbReference type="InterPro" id="IPR035965">
    <property type="entry name" value="PAS-like_dom_sf"/>
</dbReference>
<gene>
    <name evidence="2" type="ORF">M0812_03518</name>
</gene>
<dbReference type="AlphaFoldDB" id="A0AAV8AHU1"/>
<evidence type="ECO:0000313" key="3">
    <source>
        <dbReference type="Proteomes" id="UP001146793"/>
    </source>
</evidence>
<sequence>MGLKYSSYKQLQYIPQRNRQKFLELIDNSPLPMALFDYQGKHEFVNKSLLDLLHVDDPKPSLGKTPSEIHKTSSSPYSKFQPYYNQQSSSVLPQIHEEIRKNNTCELIFLYEIKEPKINKILVKLLLRRIRIGRKKHTLTTSILLTEKPLKNPFENRIFKKKNIPELFLPFEIEKKCAFFKPLTNESSEEESNIQNTLKLNEKSSRISESETSNFSDVLREILPSTQILNKFFDDFQNQQDSDQKKIEEDGKENKETPNIETIFL</sequence>
<dbReference type="SUPFAM" id="SSF55785">
    <property type="entry name" value="PYP-like sensor domain (PAS domain)"/>
    <property type="match status" value="1"/>
</dbReference>
<dbReference type="EMBL" id="JANTQA010000008">
    <property type="protein sequence ID" value="KAJ3451764.1"/>
    <property type="molecule type" value="Genomic_DNA"/>
</dbReference>
<protein>
    <recommendedName>
        <fullName evidence="4">PAS domain-containing protein</fullName>
    </recommendedName>
</protein>
<feature type="compositionally biased region" description="Basic and acidic residues" evidence="1">
    <location>
        <begin position="242"/>
        <end position="258"/>
    </location>
</feature>
<evidence type="ECO:0008006" key="4">
    <source>
        <dbReference type="Google" id="ProtNLM"/>
    </source>
</evidence>
<reference evidence="2" key="1">
    <citation type="submission" date="2022-08" db="EMBL/GenBank/DDBJ databases">
        <title>Novel sulphate-reducing endosymbionts in the free-living metamonad Anaeramoeba.</title>
        <authorList>
            <person name="Jerlstrom-Hultqvist J."/>
            <person name="Cepicka I."/>
            <person name="Gallot-Lavallee L."/>
            <person name="Salas-Leiva D."/>
            <person name="Curtis B.A."/>
            <person name="Zahonova K."/>
            <person name="Pipaliya S."/>
            <person name="Dacks J."/>
            <person name="Roger A.J."/>
        </authorList>
    </citation>
    <scope>NUCLEOTIDE SEQUENCE</scope>
    <source>
        <strain evidence="2">Busselton2</strain>
    </source>
</reference>
<comment type="caution">
    <text evidence="2">The sequence shown here is derived from an EMBL/GenBank/DDBJ whole genome shotgun (WGS) entry which is preliminary data.</text>
</comment>
<proteinExistence type="predicted"/>
<dbReference type="Proteomes" id="UP001146793">
    <property type="component" value="Unassembled WGS sequence"/>
</dbReference>
<accession>A0AAV8AHU1</accession>
<feature type="region of interest" description="Disordered" evidence="1">
    <location>
        <begin position="239"/>
        <end position="261"/>
    </location>
</feature>
<evidence type="ECO:0000313" key="2">
    <source>
        <dbReference type="EMBL" id="KAJ3451764.1"/>
    </source>
</evidence>
<evidence type="ECO:0000256" key="1">
    <source>
        <dbReference type="SAM" id="MobiDB-lite"/>
    </source>
</evidence>
<organism evidence="2 3">
    <name type="scientific">Anaeramoeba flamelloides</name>
    <dbReference type="NCBI Taxonomy" id="1746091"/>
    <lineage>
        <taxon>Eukaryota</taxon>
        <taxon>Metamonada</taxon>
        <taxon>Anaeramoebidae</taxon>
        <taxon>Anaeramoeba</taxon>
    </lineage>
</organism>